<dbReference type="AlphaFoldDB" id="A0A7R9U7S2"/>
<gene>
    <name evidence="2" type="ORF">PPYR1160_LOCUS7063</name>
</gene>
<accession>A0A7R9U7S2</accession>
<proteinExistence type="predicted"/>
<evidence type="ECO:0000313" key="2">
    <source>
        <dbReference type="EMBL" id="CAD8257570.1"/>
    </source>
</evidence>
<organism evidence="2">
    <name type="scientific">Pinguiococcus pyrenoidosus</name>
    <dbReference type="NCBI Taxonomy" id="172671"/>
    <lineage>
        <taxon>Eukaryota</taxon>
        <taxon>Sar</taxon>
        <taxon>Stramenopiles</taxon>
        <taxon>Ochrophyta</taxon>
        <taxon>Pinguiophyceae</taxon>
        <taxon>Pinguiochrysidales</taxon>
        <taxon>Pinguiochrysidaceae</taxon>
        <taxon>Pinguiococcus</taxon>
    </lineage>
</organism>
<feature type="region of interest" description="Disordered" evidence="1">
    <location>
        <begin position="195"/>
        <end position="225"/>
    </location>
</feature>
<evidence type="ECO:0000256" key="1">
    <source>
        <dbReference type="SAM" id="MobiDB-lite"/>
    </source>
</evidence>
<dbReference type="EMBL" id="HBEA01009187">
    <property type="protein sequence ID" value="CAD8257570.1"/>
    <property type="molecule type" value="Transcribed_RNA"/>
</dbReference>
<sequence length="225" mass="24820">MAPDKSRRRTTGSRLVVKRFPLSNARKLRLQKLLEACIRAEIQKQPDPGFQKDLRSLGRALMTSLMEKILLNADLKTPSAPVAQKAKEMRALANRVGQVSTLVQKAQKRLRQSRALALEAQQGLLAHTEEAETEATDSAGEAAAAEGHRQTTKALEQLNEDFVDLAAQLSRLEGSLPSRLTNMRDTVNSVRQMMDQEAEREAAAPKTEQKHGDPTGLLAAHLSRN</sequence>
<reference evidence="2" key="1">
    <citation type="submission" date="2021-01" db="EMBL/GenBank/DDBJ databases">
        <authorList>
            <person name="Corre E."/>
            <person name="Pelletier E."/>
            <person name="Niang G."/>
            <person name="Scheremetjew M."/>
            <person name="Finn R."/>
            <person name="Kale V."/>
            <person name="Holt S."/>
            <person name="Cochrane G."/>
            <person name="Meng A."/>
            <person name="Brown T."/>
            <person name="Cohen L."/>
        </authorList>
    </citation>
    <scope>NUCLEOTIDE SEQUENCE</scope>
    <source>
        <strain evidence="2">CCMP2078</strain>
    </source>
</reference>
<name>A0A7R9U7S2_9STRA</name>
<protein>
    <submittedName>
        <fullName evidence="2">Uncharacterized protein</fullName>
    </submittedName>
</protein>
<feature type="compositionally biased region" description="Low complexity" evidence="1">
    <location>
        <begin position="136"/>
        <end position="145"/>
    </location>
</feature>
<feature type="region of interest" description="Disordered" evidence="1">
    <location>
        <begin position="129"/>
        <end position="149"/>
    </location>
</feature>
<feature type="compositionally biased region" description="Basic and acidic residues" evidence="1">
    <location>
        <begin position="197"/>
        <end position="213"/>
    </location>
</feature>